<organism evidence="3 4">
    <name type="scientific">Hamiltosporidium tvaerminnensis</name>
    <dbReference type="NCBI Taxonomy" id="1176355"/>
    <lineage>
        <taxon>Eukaryota</taxon>
        <taxon>Fungi</taxon>
        <taxon>Fungi incertae sedis</taxon>
        <taxon>Microsporidia</taxon>
        <taxon>Dubosqiidae</taxon>
        <taxon>Hamiltosporidium</taxon>
    </lineage>
</organism>
<protein>
    <submittedName>
        <fullName evidence="3">Putative DDE endonuclease</fullName>
    </submittedName>
</protein>
<dbReference type="InterPro" id="IPR009057">
    <property type="entry name" value="Homeodomain-like_sf"/>
</dbReference>
<dbReference type="GO" id="GO:0003676">
    <property type="term" value="F:nucleic acid binding"/>
    <property type="evidence" value="ECO:0007669"/>
    <property type="project" value="InterPro"/>
</dbReference>
<dbReference type="InterPro" id="IPR036397">
    <property type="entry name" value="RNaseH_sf"/>
</dbReference>
<dbReference type="InterPro" id="IPR047655">
    <property type="entry name" value="Transpos_IS630-like"/>
</dbReference>
<evidence type="ECO:0000259" key="1">
    <source>
        <dbReference type="Pfam" id="PF00078"/>
    </source>
</evidence>
<proteinExistence type="predicted"/>
<dbReference type="PANTHER" id="PTHR35450:SF2">
    <property type="entry name" value="REVERSE TRANSCRIPTASE DOMAIN-CONTAINING PROTEIN"/>
    <property type="match status" value="1"/>
</dbReference>
<dbReference type="EMBL" id="PITK01000380">
    <property type="protein sequence ID" value="TBU13616.1"/>
    <property type="molecule type" value="Genomic_DNA"/>
</dbReference>
<dbReference type="InterPro" id="IPR000477">
    <property type="entry name" value="RT_dom"/>
</dbReference>
<sequence length="982" mass="113300">MSNSFSGKNTNENKYDFHVGETQECIECENDNVLKCLVETSGLHDENHPLTPIPTLRKQKVSINDRERIIEKKLESYSMSAIASMYRINYQTVNSIVRRYLKTGLVFVEKGGGDRRSKLSLEIKESLQAYVDLECTKTLYELAEWVKCTFNVYGSTSTIDRALREFHYTLKRVTLVPERRNTLSTIELRTNYATSFRELEVDNDDKNFVFLDEVGFAVVTRPSESAYLSVTAARSRNISVVAAMNKYGMIYYKIHKKAVNGEDFKLFIKEINESCQRQGILTPIFVMDNARIHHYRGLNDDEEIASYRIKYLPPYSPFLNPIENVFSVWKNKVIRGGARTEPQLRILICEKFNEITGEHCSSFYRKMLGYLQKAERTPQADWYYCGLTYLIPKGTPKTGSDYRPITRVSDLYKLTTKCFTKVVQVEVEGRGLLAENQLGATLLNIALNKEYGNNLKATWIDVTISKWKIDISVGSEKIMNKKIDKRILQGDSLSPLLFVLCMDPLSRKLNEEYAKVTIQTEEASNSTNHLFFIDDLKLLSKDSSTLSAMKGEAKEFLMVIELEINKEKSATNDTCCEDTATLLEEICVYKYLGIIEDSRGIPTIERLCRTRLNARNLFQAINQHAISLLNYHIGVLRLEPADFSKLDDAVRAVLVKNKIHLRPGCKERLYLPRKELGRGLHSVEFKSEHMLLQLLDCLEKHKDTSTRRAAILKKLEEAQLANQYNEIKNRKLHSKLYSARNNELVSVNDSSRWLKKGSVRPRDEADRNVFWSAEGMCQNCNQSRKTVDHLATRCEKILGHNYTRRHNEVVRCIHLLLLNKYKFKSSKRIRSHSVQEILYNEYAEIRVDTRIKTDVNIRCNRPDIFVSDKRKNKIPLIEVGITSPKIHFKHELAGLIYKCSVEIISYGITWDGIITKYHNMYVKRLQIPKNRALLTVILGARCCKTNKYRKYYTLCLDGVTTVVEPTINKNEESDLEEEIKVV</sequence>
<dbReference type="Pfam" id="PF00078">
    <property type="entry name" value="RVT_1"/>
    <property type="match status" value="1"/>
</dbReference>
<dbReference type="Proteomes" id="UP000292282">
    <property type="component" value="Unassembled WGS sequence"/>
</dbReference>
<dbReference type="Gene3D" id="1.10.10.10">
    <property type="entry name" value="Winged helix-like DNA-binding domain superfamily/Winged helix DNA-binding domain"/>
    <property type="match status" value="1"/>
</dbReference>
<feature type="domain" description="Reverse transcriptase" evidence="1">
    <location>
        <begin position="396"/>
        <end position="571"/>
    </location>
</feature>
<dbReference type="Gene3D" id="3.30.420.10">
    <property type="entry name" value="Ribonuclease H-like superfamily/Ribonuclease H"/>
    <property type="match status" value="1"/>
</dbReference>
<keyword evidence="3" id="KW-0540">Nuclease</keyword>
<dbReference type="GO" id="GO:0004519">
    <property type="term" value="F:endonuclease activity"/>
    <property type="evidence" value="ECO:0007669"/>
    <property type="project" value="UniProtKB-KW"/>
</dbReference>
<evidence type="ECO:0000313" key="3">
    <source>
        <dbReference type="EMBL" id="TBU13616.1"/>
    </source>
</evidence>
<dbReference type="NCBIfam" id="NF033545">
    <property type="entry name" value="transpos_IS630"/>
    <property type="match status" value="1"/>
</dbReference>
<dbReference type="InterPro" id="IPR036388">
    <property type="entry name" value="WH-like_DNA-bd_sf"/>
</dbReference>
<dbReference type="PANTHER" id="PTHR35450">
    <property type="entry name" value="REVERSE TRANSCRIPTASE DOMAIN-CONTAINING PROTEIN"/>
    <property type="match status" value="1"/>
</dbReference>
<keyword evidence="3" id="KW-0378">Hydrolase</keyword>
<name>A0A4Q9LYZ4_9MICR</name>
<reference evidence="3 4" key="1">
    <citation type="submission" date="2017-12" db="EMBL/GenBank/DDBJ databases">
        <authorList>
            <person name="Pombert J.-F."/>
            <person name="Haag K.L."/>
            <person name="Ebert D."/>
        </authorList>
    </citation>
    <scope>NUCLEOTIDE SEQUENCE [LARGE SCALE GENOMIC DNA]</scope>
    <source>
        <strain evidence="3">IL-G-3</strain>
    </source>
</reference>
<keyword evidence="4" id="KW-1185">Reference proteome</keyword>
<feature type="domain" description="Tc1-like transposase DDE" evidence="2">
    <location>
        <begin position="208"/>
        <end position="335"/>
    </location>
</feature>
<dbReference type="InterPro" id="IPR038717">
    <property type="entry name" value="Tc1-like_DDE_dom"/>
</dbReference>
<dbReference type="AlphaFoldDB" id="A0A4Q9LYZ4"/>
<gene>
    <name evidence="3" type="ORF">CWI38_0380p0040</name>
</gene>
<evidence type="ECO:0000259" key="2">
    <source>
        <dbReference type="Pfam" id="PF13358"/>
    </source>
</evidence>
<dbReference type="Pfam" id="PF13358">
    <property type="entry name" value="DDE_3"/>
    <property type="match status" value="1"/>
</dbReference>
<dbReference type="VEuPathDB" id="MicrosporidiaDB:CWI38_0380p0040"/>
<keyword evidence="3" id="KW-0255">Endonuclease</keyword>
<accession>A0A4Q9LYZ4</accession>
<dbReference type="SUPFAM" id="SSF46689">
    <property type="entry name" value="Homeodomain-like"/>
    <property type="match status" value="1"/>
</dbReference>
<comment type="caution">
    <text evidence="3">The sequence shown here is derived from an EMBL/GenBank/DDBJ whole genome shotgun (WGS) entry which is preliminary data.</text>
</comment>
<evidence type="ECO:0000313" key="4">
    <source>
        <dbReference type="Proteomes" id="UP000292282"/>
    </source>
</evidence>